<evidence type="ECO:0000313" key="1">
    <source>
        <dbReference type="Proteomes" id="UP000492821"/>
    </source>
</evidence>
<sequence>MPYPLAELPYGLRCRLAELATPAERYHLQTAAGDISICPPKLQTIFSTEPQLSFYYEKNSNTLGLVQIHNGQATIVNKEAGQLLLCRQFFLVDIDFNDITTELFSNIVFDIRIITVRNCDVTPTYFSELSQKLAIQNVEYIAFFNDYYPLSNFADMFNVFPRLSEISIYGAIAPTWMHDILQFQRKKLTTLSIVGPSKIFDINVDLLYTFLKAQEPEFRLRLQGYQITAYQGSFIKRLYESKKLKRCNAAEVSPAGSTVSIMGFPTDYTFVIT</sequence>
<reference evidence="2" key="2">
    <citation type="submission" date="2020-10" db="UniProtKB">
        <authorList>
            <consortium name="WormBaseParasite"/>
        </authorList>
    </citation>
    <scope>IDENTIFICATION</scope>
</reference>
<evidence type="ECO:0000313" key="2">
    <source>
        <dbReference type="WBParaSite" id="Pan_g6725.t1"/>
    </source>
</evidence>
<organism evidence="1 2">
    <name type="scientific">Panagrellus redivivus</name>
    <name type="common">Microworm</name>
    <dbReference type="NCBI Taxonomy" id="6233"/>
    <lineage>
        <taxon>Eukaryota</taxon>
        <taxon>Metazoa</taxon>
        <taxon>Ecdysozoa</taxon>
        <taxon>Nematoda</taxon>
        <taxon>Chromadorea</taxon>
        <taxon>Rhabditida</taxon>
        <taxon>Tylenchina</taxon>
        <taxon>Panagrolaimomorpha</taxon>
        <taxon>Panagrolaimoidea</taxon>
        <taxon>Panagrolaimidae</taxon>
        <taxon>Panagrellus</taxon>
    </lineage>
</organism>
<dbReference type="Proteomes" id="UP000492821">
    <property type="component" value="Unassembled WGS sequence"/>
</dbReference>
<name>A0A7E4W6M9_PANRE</name>
<protein>
    <submittedName>
        <fullName evidence="2">F-box domain-containing protein</fullName>
    </submittedName>
</protein>
<keyword evidence="1" id="KW-1185">Reference proteome</keyword>
<reference evidence="1" key="1">
    <citation type="journal article" date="2013" name="Genetics">
        <title>The draft genome and transcriptome of Panagrellus redivivus are shaped by the harsh demands of a free-living lifestyle.</title>
        <authorList>
            <person name="Srinivasan J."/>
            <person name="Dillman A.R."/>
            <person name="Macchietto M.G."/>
            <person name="Heikkinen L."/>
            <person name="Lakso M."/>
            <person name="Fracchia K.M."/>
            <person name="Antoshechkin I."/>
            <person name="Mortazavi A."/>
            <person name="Wong G."/>
            <person name="Sternberg P.W."/>
        </authorList>
    </citation>
    <scope>NUCLEOTIDE SEQUENCE [LARGE SCALE GENOMIC DNA]</scope>
    <source>
        <strain evidence="1">MT8872</strain>
    </source>
</reference>
<dbReference type="WBParaSite" id="Pan_g6725.t1">
    <property type="protein sequence ID" value="Pan_g6725.t1"/>
    <property type="gene ID" value="Pan_g6725"/>
</dbReference>
<accession>A0A7E4W6M9</accession>
<dbReference type="AlphaFoldDB" id="A0A7E4W6M9"/>
<proteinExistence type="predicted"/>